<dbReference type="AlphaFoldDB" id="A0AAJ0MJS0"/>
<sequence length="282" mass="31387">MVLVLFDFDGTISQSDTINALAQSAIAHSPNPHLLQSAWGGIVQAYLADYEKHVSAYSPKESDRTTVDAELSFLESLRAIEEASVERVEKARLFAGLEGGRMGDLAAWARETDQVMVREGFYEFVEEVVKKRGWKAEVVSVNWSGDWVGSLCRRWSGHEELWGQRMMVNTVGCPEGMIEGPVGMGRLVTAGDKLDAASFVKRRDGEEAWVYFGDSVTDIACLLKASVGVIMAQDRNTTLLLALDRLGFDVPHAGDCWEAQRLIWARNFDEIVDNKILDRVKL</sequence>
<dbReference type="EMBL" id="JAUIQD010000001">
    <property type="protein sequence ID" value="KAK3363079.1"/>
    <property type="molecule type" value="Genomic_DNA"/>
</dbReference>
<reference evidence="1" key="2">
    <citation type="submission" date="2023-06" db="EMBL/GenBank/DDBJ databases">
        <authorList>
            <consortium name="Lawrence Berkeley National Laboratory"/>
            <person name="Haridas S."/>
            <person name="Hensen N."/>
            <person name="Bonometti L."/>
            <person name="Westerberg I."/>
            <person name="Brannstrom I.O."/>
            <person name="Guillou S."/>
            <person name="Cros-Aarteil S."/>
            <person name="Calhoun S."/>
            <person name="Kuo A."/>
            <person name="Mondo S."/>
            <person name="Pangilinan J."/>
            <person name="Riley R."/>
            <person name="Labutti K."/>
            <person name="Andreopoulos B."/>
            <person name="Lipzen A."/>
            <person name="Chen C."/>
            <person name="Yanf M."/>
            <person name="Daum C."/>
            <person name="Ng V."/>
            <person name="Clum A."/>
            <person name="Steindorff A."/>
            <person name="Ohm R."/>
            <person name="Martin F."/>
            <person name="Silar P."/>
            <person name="Natvig D."/>
            <person name="Lalanne C."/>
            <person name="Gautier V."/>
            <person name="Ament-Velasquez S.L."/>
            <person name="Kruys A."/>
            <person name="Hutchinson M.I."/>
            <person name="Powell A.J."/>
            <person name="Barry K."/>
            <person name="Miller A.N."/>
            <person name="Grigoriev I.V."/>
            <person name="Debuchy R."/>
            <person name="Gladieux P."/>
            <person name="Thoren M.H."/>
            <person name="Johannesson H."/>
        </authorList>
    </citation>
    <scope>NUCLEOTIDE SEQUENCE</scope>
    <source>
        <strain evidence="1">CBS 955.72</strain>
    </source>
</reference>
<name>A0AAJ0MJS0_9PEZI</name>
<dbReference type="Pfam" id="PF12710">
    <property type="entry name" value="HAD"/>
    <property type="match status" value="1"/>
</dbReference>
<accession>A0AAJ0MJS0</accession>
<reference evidence="1" key="1">
    <citation type="journal article" date="2023" name="Mol. Phylogenet. Evol.">
        <title>Genome-scale phylogeny and comparative genomics of the fungal order Sordariales.</title>
        <authorList>
            <person name="Hensen N."/>
            <person name="Bonometti L."/>
            <person name="Westerberg I."/>
            <person name="Brannstrom I.O."/>
            <person name="Guillou S."/>
            <person name="Cros-Aarteil S."/>
            <person name="Calhoun S."/>
            <person name="Haridas S."/>
            <person name="Kuo A."/>
            <person name="Mondo S."/>
            <person name="Pangilinan J."/>
            <person name="Riley R."/>
            <person name="LaButti K."/>
            <person name="Andreopoulos B."/>
            <person name="Lipzen A."/>
            <person name="Chen C."/>
            <person name="Yan M."/>
            <person name="Daum C."/>
            <person name="Ng V."/>
            <person name="Clum A."/>
            <person name="Steindorff A."/>
            <person name="Ohm R.A."/>
            <person name="Martin F."/>
            <person name="Silar P."/>
            <person name="Natvig D.O."/>
            <person name="Lalanne C."/>
            <person name="Gautier V."/>
            <person name="Ament-Velasquez S.L."/>
            <person name="Kruys A."/>
            <person name="Hutchinson M.I."/>
            <person name="Powell A.J."/>
            <person name="Barry K."/>
            <person name="Miller A.N."/>
            <person name="Grigoriev I.V."/>
            <person name="Debuchy R."/>
            <person name="Gladieux P."/>
            <person name="Hiltunen Thoren M."/>
            <person name="Johannesson H."/>
        </authorList>
    </citation>
    <scope>NUCLEOTIDE SEQUENCE</scope>
    <source>
        <strain evidence="1">CBS 955.72</strain>
    </source>
</reference>
<protein>
    <submittedName>
        <fullName evidence="1">HAD-like domain-containing protein</fullName>
    </submittedName>
</protein>
<dbReference type="SUPFAM" id="SSF56784">
    <property type="entry name" value="HAD-like"/>
    <property type="match status" value="1"/>
</dbReference>
<evidence type="ECO:0000313" key="1">
    <source>
        <dbReference type="EMBL" id="KAK3363079.1"/>
    </source>
</evidence>
<evidence type="ECO:0000313" key="2">
    <source>
        <dbReference type="Proteomes" id="UP001275084"/>
    </source>
</evidence>
<gene>
    <name evidence="1" type="ORF">B0T25DRAFT_526226</name>
</gene>
<dbReference type="InterPro" id="IPR050849">
    <property type="entry name" value="HAD-like_hydrolase_phosphatase"/>
</dbReference>
<keyword evidence="2" id="KW-1185">Reference proteome</keyword>
<dbReference type="Gene3D" id="3.40.50.1000">
    <property type="entry name" value="HAD superfamily/HAD-like"/>
    <property type="match status" value="1"/>
</dbReference>
<proteinExistence type="predicted"/>
<dbReference type="InterPro" id="IPR023214">
    <property type="entry name" value="HAD_sf"/>
</dbReference>
<dbReference type="PANTHER" id="PTHR28181:SF1">
    <property type="entry name" value="COLD TOLERANCE PROTEIN 1"/>
    <property type="match status" value="1"/>
</dbReference>
<organism evidence="1 2">
    <name type="scientific">Lasiosphaeria hispida</name>
    <dbReference type="NCBI Taxonomy" id="260671"/>
    <lineage>
        <taxon>Eukaryota</taxon>
        <taxon>Fungi</taxon>
        <taxon>Dikarya</taxon>
        <taxon>Ascomycota</taxon>
        <taxon>Pezizomycotina</taxon>
        <taxon>Sordariomycetes</taxon>
        <taxon>Sordariomycetidae</taxon>
        <taxon>Sordariales</taxon>
        <taxon>Lasiosphaeriaceae</taxon>
        <taxon>Lasiosphaeria</taxon>
    </lineage>
</organism>
<dbReference type="Proteomes" id="UP001275084">
    <property type="component" value="Unassembled WGS sequence"/>
</dbReference>
<dbReference type="InterPro" id="IPR036412">
    <property type="entry name" value="HAD-like_sf"/>
</dbReference>
<comment type="caution">
    <text evidence="1">The sequence shown here is derived from an EMBL/GenBank/DDBJ whole genome shotgun (WGS) entry which is preliminary data.</text>
</comment>
<dbReference type="PANTHER" id="PTHR28181">
    <property type="entry name" value="UPF0655 PROTEIN YCR015C"/>
    <property type="match status" value="1"/>
</dbReference>